<gene>
    <name evidence="1" type="ORF">E2C01_099378</name>
</gene>
<dbReference type="Proteomes" id="UP000324222">
    <property type="component" value="Unassembled WGS sequence"/>
</dbReference>
<name>A0A5B7KER8_PORTR</name>
<proteinExistence type="predicted"/>
<accession>A0A5B7KER8</accession>
<protein>
    <submittedName>
        <fullName evidence="1">Uncharacterized protein</fullName>
    </submittedName>
</protein>
<comment type="caution">
    <text evidence="1">The sequence shown here is derived from an EMBL/GenBank/DDBJ whole genome shotgun (WGS) entry which is preliminary data.</text>
</comment>
<evidence type="ECO:0000313" key="2">
    <source>
        <dbReference type="Proteomes" id="UP000324222"/>
    </source>
</evidence>
<reference evidence="1 2" key="1">
    <citation type="submission" date="2019-05" db="EMBL/GenBank/DDBJ databases">
        <title>Another draft genome of Portunus trituberculatus and its Hox gene families provides insights of decapod evolution.</title>
        <authorList>
            <person name="Jeong J.-H."/>
            <person name="Song I."/>
            <person name="Kim S."/>
            <person name="Choi T."/>
            <person name="Kim D."/>
            <person name="Ryu S."/>
            <person name="Kim W."/>
        </authorList>
    </citation>
    <scope>NUCLEOTIDE SEQUENCE [LARGE SCALE GENOMIC DNA]</scope>
    <source>
        <tissue evidence="1">Muscle</tissue>
    </source>
</reference>
<dbReference type="EMBL" id="VSRR010137563">
    <property type="protein sequence ID" value="MPD03728.1"/>
    <property type="molecule type" value="Genomic_DNA"/>
</dbReference>
<evidence type="ECO:0000313" key="1">
    <source>
        <dbReference type="EMBL" id="MPD03728.1"/>
    </source>
</evidence>
<keyword evidence="2" id="KW-1185">Reference proteome</keyword>
<dbReference type="AlphaFoldDB" id="A0A5B7KER8"/>
<sequence length="73" mass="8230">MGTGCFALEIISIAVKRLRPNLRLGISENFQGAGEKRRFGDDDHLADELWERAVRDEGAKVTKGRRVYVNDVL</sequence>
<organism evidence="1 2">
    <name type="scientific">Portunus trituberculatus</name>
    <name type="common">Swimming crab</name>
    <name type="synonym">Neptunus trituberculatus</name>
    <dbReference type="NCBI Taxonomy" id="210409"/>
    <lineage>
        <taxon>Eukaryota</taxon>
        <taxon>Metazoa</taxon>
        <taxon>Ecdysozoa</taxon>
        <taxon>Arthropoda</taxon>
        <taxon>Crustacea</taxon>
        <taxon>Multicrustacea</taxon>
        <taxon>Malacostraca</taxon>
        <taxon>Eumalacostraca</taxon>
        <taxon>Eucarida</taxon>
        <taxon>Decapoda</taxon>
        <taxon>Pleocyemata</taxon>
        <taxon>Brachyura</taxon>
        <taxon>Eubrachyura</taxon>
        <taxon>Portunoidea</taxon>
        <taxon>Portunidae</taxon>
        <taxon>Portuninae</taxon>
        <taxon>Portunus</taxon>
    </lineage>
</organism>